<protein>
    <submittedName>
        <fullName evidence="1">Uncharacterized protein</fullName>
    </submittedName>
</protein>
<reference evidence="1" key="1">
    <citation type="submission" date="2020-02" db="EMBL/GenBank/DDBJ databases">
        <title>Unexpected conservation and global transmission of agrobacterial virulence plasmids.</title>
        <authorList>
            <person name="Weisberg A.J."/>
            <person name="Davis E.W. II"/>
            <person name="Tabima J.R."/>
            <person name="Belcher M.S."/>
            <person name="Miller M."/>
            <person name="Kuo C.-H."/>
            <person name="Loper J.E."/>
            <person name="Grunwald N.J."/>
            <person name="Putnam M.L."/>
            <person name="Chang J.H."/>
        </authorList>
    </citation>
    <scope>NUCLEOTIDE SEQUENCE</scope>
    <source>
        <strain evidence="1">Q15/94</strain>
    </source>
</reference>
<sequence length="81" mass="8728">MSVPTIEDKKMMQAIAGGLDEILNGGRQNKPNGFVLLVFSNNAELGARTNYASNCARADMIVAMKEVLARFEGQPEISGRA</sequence>
<evidence type="ECO:0000313" key="1">
    <source>
        <dbReference type="EMBL" id="QTG12921.1"/>
    </source>
</evidence>
<organism evidence="1 2">
    <name type="scientific">Agrobacterium tumefaciens</name>
    <dbReference type="NCBI Taxonomy" id="358"/>
    <lineage>
        <taxon>Bacteria</taxon>
        <taxon>Pseudomonadati</taxon>
        <taxon>Pseudomonadota</taxon>
        <taxon>Alphaproteobacteria</taxon>
        <taxon>Hyphomicrobiales</taxon>
        <taxon>Rhizobiaceae</taxon>
        <taxon>Rhizobium/Agrobacterium group</taxon>
        <taxon>Agrobacterium</taxon>
        <taxon>Agrobacterium tumefaciens complex</taxon>
    </lineage>
</organism>
<dbReference type="EMBL" id="CP049216">
    <property type="protein sequence ID" value="QTG12921.1"/>
    <property type="molecule type" value="Genomic_DNA"/>
</dbReference>
<dbReference type="RefSeq" id="WP_333721961.1">
    <property type="nucleotide sequence ID" value="NZ_CP049216.1"/>
</dbReference>
<accession>A0AAJ4N1E4</accession>
<dbReference type="AlphaFoldDB" id="A0AAJ4N1E4"/>
<proteinExistence type="predicted"/>
<name>A0AAJ4N1E4_AGRTU</name>
<evidence type="ECO:0000313" key="2">
    <source>
        <dbReference type="Proteomes" id="UP000663946"/>
    </source>
</evidence>
<gene>
    <name evidence="1" type="ORF">G6M86_06550</name>
</gene>
<dbReference type="Proteomes" id="UP000663946">
    <property type="component" value="Chromosome 1"/>
</dbReference>